<evidence type="ECO:0000256" key="12">
    <source>
        <dbReference type="SAM" id="SignalP"/>
    </source>
</evidence>
<keyword evidence="8 11" id="KW-1133">Transmembrane helix</keyword>
<evidence type="ECO:0000259" key="14">
    <source>
        <dbReference type="Pfam" id="PF25293"/>
    </source>
</evidence>
<dbReference type="InterPro" id="IPR011678">
    <property type="entry name" value="EMC1_C"/>
</dbReference>
<evidence type="ECO:0000256" key="11">
    <source>
        <dbReference type="SAM" id="Phobius"/>
    </source>
</evidence>
<keyword evidence="5 11" id="KW-0812">Transmembrane</keyword>
<evidence type="ECO:0000313" key="15">
    <source>
        <dbReference type="EMBL" id="WFD03532.1"/>
    </source>
</evidence>
<dbReference type="SUPFAM" id="SSF50998">
    <property type="entry name" value="Quinoprotein alcohol dehydrogenase-like"/>
    <property type="match status" value="1"/>
</dbReference>
<evidence type="ECO:0000256" key="7">
    <source>
        <dbReference type="ARBA" id="ARBA00022824"/>
    </source>
</evidence>
<evidence type="ECO:0000256" key="9">
    <source>
        <dbReference type="ARBA" id="ARBA00023136"/>
    </source>
</evidence>
<sequence length="1092" mass="118914">MRLWAGWLALLVLATHGIGVHGFLQFLSPRKPDPAIVGHYAVHFGVPRVDDGAQRYVPPRFQRFIRPDQDVNSKTSTAIVAATESGTYGALNPRDGGIVWRRYDKSSVKGMFSMGDTIITLSGNGGAIVRAVIGKTGEIIWETRVHNDTVPLDTPGVHAAGDVNDLVVVTNARDVRRLRAGHISWHFTPGHGVHVASTIVTAEHVYVIGATRVGSAWRPRIDVLTKRGELQATHNIDVDLAEGKNGLLLLPWARRTHIPPGLQVQRGGPHIAFLGTDRAVHAVRIDDAAPRKSVQHVRARGGRGFTRILDVGLGDRGYFVGVRSDDAGEVLRVDENGRLYSAWEFEETAADAVYEGVFDRAGHAYILRLFFMTSQHLLHQHVYWADARTGKERGQVTGMSFQYDHDLHGNVLAAPFEVGKMTPYQVIVRAALVTSSGAVHLLQDGEHHWVLEEGLAEVPHTLLVPLPDKNLGPSAIALRDVSRAADAPLVALEHESFVHRTLRHLKLLARVPRRVLLWVIAERAGFDWFTRLLLDHAETTPSLRQPTAGGARVAGATSPIVAPRVVPDEQVHTLVHDAFGFRQVIVAATQRGKVYGIETTLEESRLLWQRSLLGYGPGEGAPEPRVNVTDVVLTRATGALLDGVTVPPLVAVIAQTAEPGEATETRVFEMNPLTGEPARGTDDGALLCNGVVRELVVLPLDAPDSRTIGALCGKGNTLVIYPPAHTALAELDERLPRMYAGLADARGLQGHAIRRAGKALLQTVPTWRWSLRAGEEVVSVLDRPADAVASFGRVAGDRTVLYKYLNPHTRLVTTYTAAEQAADVYLLDTVTGALAYHLRVPNVAIAEGVRTTFVENWITVQYSTNQTAEGSEPQPAPAGNAPPWYFDTVPGYTRRLISVELYEPEAAAGARASSFAGGTGGPVTTYAPPIAYAHSFLLPYGVLATGVSRTTLGVTTKALLVATDRENIVMIPRPVLDPRRPLGKPTPADLEEGLREYQPEIPDEPAWHLTRTMYRIMEVRTLTASPSLLESSSMVLGVGLDWMYTMASPSGQFDRLQASFNKRQLVLTIAGLLIAIVVSNPIVRARRIAARW</sequence>
<dbReference type="EMBL" id="CP119937">
    <property type="protein sequence ID" value="WFD03532.1"/>
    <property type="molecule type" value="Genomic_DNA"/>
</dbReference>
<evidence type="ECO:0000256" key="6">
    <source>
        <dbReference type="ARBA" id="ARBA00022729"/>
    </source>
</evidence>
<keyword evidence="9 11" id="KW-0472">Membrane</keyword>
<keyword evidence="6 12" id="KW-0732">Signal</keyword>
<feature type="chain" id="PRO_5042061114" description="ER membrane protein complex subunit 1" evidence="12">
    <location>
        <begin position="20"/>
        <end position="1092"/>
    </location>
</feature>
<evidence type="ECO:0000313" key="16">
    <source>
        <dbReference type="Proteomes" id="UP001214603"/>
    </source>
</evidence>
<evidence type="ECO:0000256" key="4">
    <source>
        <dbReference type="ARBA" id="ARBA00020824"/>
    </source>
</evidence>
<dbReference type="Pfam" id="PF07774">
    <property type="entry name" value="EMC1_C"/>
    <property type="match status" value="1"/>
</dbReference>
<keyword evidence="7" id="KW-0256">Endoplasmic reticulum</keyword>
<evidence type="ECO:0000256" key="8">
    <source>
        <dbReference type="ARBA" id="ARBA00022989"/>
    </source>
</evidence>
<dbReference type="InterPro" id="IPR015943">
    <property type="entry name" value="WD40/YVTN_repeat-like_dom_sf"/>
</dbReference>
<evidence type="ECO:0000256" key="3">
    <source>
        <dbReference type="ARBA" id="ARBA00011276"/>
    </source>
</evidence>
<dbReference type="InterPro" id="IPR011047">
    <property type="entry name" value="Quinoprotein_ADH-like_sf"/>
</dbReference>
<feature type="domain" description="EMC1 first beta-propeller" evidence="14">
    <location>
        <begin position="73"/>
        <end position="453"/>
    </location>
</feature>
<accession>A0AAF0E1R3</accession>
<evidence type="ECO:0000256" key="2">
    <source>
        <dbReference type="ARBA" id="ARBA00007904"/>
    </source>
</evidence>
<reference evidence="15" key="1">
    <citation type="submission" date="2023-03" db="EMBL/GenBank/DDBJ databases">
        <title>Mating type loci evolution in Malassezia.</title>
        <authorList>
            <person name="Coelho M.A."/>
        </authorList>
    </citation>
    <scope>NUCLEOTIDE SEQUENCE</scope>
    <source>
        <strain evidence="15">CBS 7876</strain>
    </source>
</reference>
<comment type="similarity">
    <text evidence="2">Belongs to the EMC1 family.</text>
</comment>
<evidence type="ECO:0000256" key="5">
    <source>
        <dbReference type="ARBA" id="ARBA00022692"/>
    </source>
</evidence>
<dbReference type="InterPro" id="IPR026895">
    <property type="entry name" value="EMC1"/>
</dbReference>
<keyword evidence="10" id="KW-0325">Glycoprotein</keyword>
<evidence type="ECO:0000256" key="10">
    <source>
        <dbReference type="ARBA" id="ARBA00023180"/>
    </source>
</evidence>
<dbReference type="PANTHER" id="PTHR21573:SF0">
    <property type="entry name" value="ER MEMBRANE PROTEIN COMPLEX SUBUNIT 1"/>
    <property type="match status" value="1"/>
</dbReference>
<dbReference type="Proteomes" id="UP001214603">
    <property type="component" value="Chromosome 4"/>
</dbReference>
<dbReference type="PANTHER" id="PTHR21573">
    <property type="entry name" value="ER MEMBRANE PROTEIN COMPLEX SUBUNIT 1"/>
    <property type="match status" value="1"/>
</dbReference>
<dbReference type="GO" id="GO:0034975">
    <property type="term" value="P:protein folding in endoplasmic reticulum"/>
    <property type="evidence" value="ECO:0007669"/>
    <property type="project" value="TreeGrafter"/>
</dbReference>
<gene>
    <name evidence="15" type="ORF">MOBT1_002223</name>
</gene>
<dbReference type="Gene3D" id="2.130.10.10">
    <property type="entry name" value="YVTN repeat-like/Quinoprotein amine dehydrogenase"/>
    <property type="match status" value="1"/>
</dbReference>
<feature type="signal peptide" evidence="12">
    <location>
        <begin position="1"/>
        <end position="19"/>
    </location>
</feature>
<keyword evidence="16" id="KW-1185">Reference proteome</keyword>
<proteinExistence type="inferred from homology"/>
<protein>
    <recommendedName>
        <fullName evidence="4">ER membrane protein complex subunit 1</fullName>
    </recommendedName>
</protein>
<name>A0AAF0E1R3_9BASI</name>
<feature type="transmembrane region" description="Helical" evidence="11">
    <location>
        <begin position="1065"/>
        <end position="1083"/>
    </location>
</feature>
<organism evidence="15 16">
    <name type="scientific">Malassezia obtusa</name>
    <dbReference type="NCBI Taxonomy" id="76774"/>
    <lineage>
        <taxon>Eukaryota</taxon>
        <taxon>Fungi</taxon>
        <taxon>Dikarya</taxon>
        <taxon>Basidiomycota</taxon>
        <taxon>Ustilaginomycotina</taxon>
        <taxon>Malasseziomycetes</taxon>
        <taxon>Malasseziales</taxon>
        <taxon>Malasseziaceae</taxon>
        <taxon>Malassezia</taxon>
    </lineage>
</organism>
<comment type="subunit">
    <text evidence="3">Component of the ER membrane protein complex (EMC).</text>
</comment>
<dbReference type="Pfam" id="PF25293">
    <property type="entry name" value="Beta-prop_EMC1_N"/>
    <property type="match status" value="1"/>
</dbReference>
<evidence type="ECO:0000259" key="13">
    <source>
        <dbReference type="Pfam" id="PF07774"/>
    </source>
</evidence>
<dbReference type="InterPro" id="IPR058545">
    <property type="entry name" value="Beta-prop_EMC1_1st"/>
</dbReference>
<comment type="subcellular location">
    <subcellularLocation>
        <location evidence="1">Endoplasmic reticulum membrane</location>
        <topology evidence="1">Single-pass type I membrane protein</topology>
    </subcellularLocation>
</comment>
<dbReference type="GO" id="GO:0072546">
    <property type="term" value="C:EMC complex"/>
    <property type="evidence" value="ECO:0007669"/>
    <property type="project" value="InterPro"/>
</dbReference>
<dbReference type="AlphaFoldDB" id="A0AAF0E1R3"/>
<evidence type="ECO:0000256" key="1">
    <source>
        <dbReference type="ARBA" id="ARBA00004115"/>
    </source>
</evidence>
<feature type="domain" description="ER membrane protein complex subunit 1 C-terminal" evidence="13">
    <location>
        <begin position="855"/>
        <end position="1092"/>
    </location>
</feature>